<feature type="region of interest" description="Disordered" evidence="2">
    <location>
        <begin position="821"/>
        <end position="855"/>
    </location>
</feature>
<feature type="compositionally biased region" description="Polar residues" evidence="2">
    <location>
        <begin position="487"/>
        <end position="501"/>
    </location>
</feature>
<evidence type="ECO:0000259" key="3">
    <source>
        <dbReference type="PROSITE" id="PS51504"/>
    </source>
</evidence>
<dbReference type="Pfam" id="PF25318">
    <property type="entry name" value="WHD_GDS1"/>
    <property type="match status" value="1"/>
</dbReference>
<dbReference type="CDD" id="cd00073">
    <property type="entry name" value="H15"/>
    <property type="match status" value="1"/>
</dbReference>
<accession>A0AAW0CUS4</accession>
<dbReference type="GO" id="GO:0003677">
    <property type="term" value="F:DNA binding"/>
    <property type="evidence" value="ECO:0007669"/>
    <property type="project" value="InterPro"/>
</dbReference>
<dbReference type="Gene3D" id="1.10.10.10">
    <property type="entry name" value="Winged helix-like DNA-binding domain superfamily/Winged helix DNA-binding domain"/>
    <property type="match status" value="1"/>
</dbReference>
<dbReference type="InterPro" id="IPR036388">
    <property type="entry name" value="WH-like_DNA-bd_sf"/>
</dbReference>
<feature type="compositionally biased region" description="Low complexity" evidence="2">
    <location>
        <begin position="57"/>
        <end position="72"/>
    </location>
</feature>
<feature type="compositionally biased region" description="Low complexity" evidence="2">
    <location>
        <begin position="573"/>
        <end position="584"/>
    </location>
</feature>
<dbReference type="Pfam" id="PF00538">
    <property type="entry name" value="Linker_histone"/>
    <property type="match status" value="1"/>
</dbReference>
<proteinExistence type="predicted"/>
<organism evidence="4 5">
    <name type="scientific">Paramarasmius palmivorus</name>
    <dbReference type="NCBI Taxonomy" id="297713"/>
    <lineage>
        <taxon>Eukaryota</taxon>
        <taxon>Fungi</taxon>
        <taxon>Dikarya</taxon>
        <taxon>Basidiomycota</taxon>
        <taxon>Agaricomycotina</taxon>
        <taxon>Agaricomycetes</taxon>
        <taxon>Agaricomycetidae</taxon>
        <taxon>Agaricales</taxon>
        <taxon>Marasmiineae</taxon>
        <taxon>Marasmiaceae</taxon>
        <taxon>Paramarasmius</taxon>
    </lineage>
</organism>
<evidence type="ECO:0000313" key="4">
    <source>
        <dbReference type="EMBL" id="KAK7043634.1"/>
    </source>
</evidence>
<feature type="region of interest" description="Disordered" evidence="2">
    <location>
        <begin position="448"/>
        <end position="741"/>
    </location>
</feature>
<dbReference type="SUPFAM" id="SSF46785">
    <property type="entry name" value="Winged helix' DNA-binding domain"/>
    <property type="match status" value="1"/>
</dbReference>
<dbReference type="InterPro" id="IPR057511">
    <property type="entry name" value="WH_GDS1"/>
</dbReference>
<dbReference type="GO" id="GO:0006334">
    <property type="term" value="P:nucleosome assembly"/>
    <property type="evidence" value="ECO:0007669"/>
    <property type="project" value="InterPro"/>
</dbReference>
<comment type="caution">
    <text evidence="4">The sequence shown here is derived from an EMBL/GenBank/DDBJ whole genome shotgun (WGS) entry which is preliminary data.</text>
</comment>
<feature type="region of interest" description="Disordered" evidence="2">
    <location>
        <begin position="868"/>
        <end position="916"/>
    </location>
</feature>
<feature type="region of interest" description="Disordered" evidence="2">
    <location>
        <begin position="1"/>
        <end position="77"/>
    </location>
</feature>
<feature type="compositionally biased region" description="Low complexity" evidence="2">
    <location>
        <begin position="39"/>
        <end position="49"/>
    </location>
</feature>
<feature type="compositionally biased region" description="Polar residues" evidence="2">
    <location>
        <begin position="868"/>
        <end position="882"/>
    </location>
</feature>
<evidence type="ECO:0000313" key="5">
    <source>
        <dbReference type="Proteomes" id="UP001383192"/>
    </source>
</evidence>
<name>A0AAW0CUS4_9AGAR</name>
<feature type="domain" description="H15" evidence="3">
    <location>
        <begin position="72"/>
        <end position="147"/>
    </location>
</feature>
<sequence length="1040" mass="111807">MSDKASSPAPAEAAPVSTSKPASKAATETKKPASRARKATTATTAATKKAAAKPKTTKSTTTKASKSKTPAAHPSWKDIVKECIIANKEDSRIGVSRATIKKYAEDKYKLEFNPTNTYNLSRAISNGADSGIFVLPKGPSGRVKLAPKNKTPETKENSTPAPAKAAKKTSATTKKSTATTTKAAPKKATATAATKKSATTTTKKAAPAAKKAIAGKPKAATAASKTKKTTTASKRGTAKKAATGTTATTKAKTAAKKATTTTTKKAAAAPAKKAAAGGTRSRVKPSIRLRQSSQPNPVSFPPPQTTLHPDDASSKIFNAIAKALLSVDNRAMTIKDLSEMVVHFGYVSQNASAASQAILTYIRTHYQRCKDQQDLPLLFKFPMSGTPTDDDLVPALHSTSGGAHVESCSPGRLTNFRRGTTVWYLSRVTGAPCPFARANIRLSDYALPSHDVDKPSQHKSKPHHHREPVQCGQKRKRRSTRECVLKQQHQPTRSPSPLSPMSSEADFDTDSDSDRSSSSDDSSSDDDDQLSDQPPPVRVKLTLKLPPLAQVMAGNRSNKQVVDHYKGPDQSLQGPEPQQTQNQQLHEPCLPPYPRRSISIPPYTPSADYPAYPSLFHHSIPHPHHSEPSTSYRRSPSIPYSVASPPPDSDVDEDEDKEQGHIDTDSPSPRASVSFDDIDCDDDEDDDEYNVDMDRDGEDADFSSSDWEDDSDMESEQEASTWDSPGPRSPSAPPLSSSMPAYIAVKEEPTDVQGLLDRWEDVLDHDLDATVKVKAEPDLELPAFDGWGSSSSSASPPRIKQEEQDSELSLSFEFSGPTFSNWRNLEDPVSPTSPSGPSHSDFLHTEKEPSLPADPTITQSLASLIHQMSFTPSPPTSGTGFQSFALPKSEEISPPCVSPDDTRIRGGTNFGPTDYGKPVQALDIAAFASTSLDAQSHPQSHSFSPSKIISLVPSSQDTLPLSPTEEEIFQEICVNLEWEDAPPSTATIRAERERSPSPLSSCPPSPTIASTPAKKKKAPPVVRRSQRVANKKVRGSMNLS</sequence>
<protein>
    <recommendedName>
        <fullName evidence="1">Histone H1</fullName>
    </recommendedName>
</protein>
<dbReference type="PROSITE" id="PS51504">
    <property type="entry name" value="H15"/>
    <property type="match status" value="1"/>
</dbReference>
<feature type="region of interest" description="Disordered" evidence="2">
    <location>
        <begin position="774"/>
        <end position="809"/>
    </location>
</feature>
<reference evidence="4 5" key="1">
    <citation type="submission" date="2024-01" db="EMBL/GenBank/DDBJ databases">
        <title>A draft genome for a cacao thread blight-causing isolate of Paramarasmius palmivorus.</title>
        <authorList>
            <person name="Baruah I.K."/>
            <person name="Bukari Y."/>
            <person name="Amoako-Attah I."/>
            <person name="Meinhardt L.W."/>
            <person name="Bailey B.A."/>
            <person name="Cohen S.P."/>
        </authorList>
    </citation>
    <scope>NUCLEOTIDE SEQUENCE [LARGE SCALE GENOMIC DNA]</scope>
    <source>
        <strain evidence="4 5">GH-12</strain>
    </source>
</reference>
<evidence type="ECO:0000256" key="1">
    <source>
        <dbReference type="ARBA" id="ARBA00020833"/>
    </source>
</evidence>
<evidence type="ECO:0000256" key="2">
    <source>
        <dbReference type="SAM" id="MobiDB-lite"/>
    </source>
</evidence>
<feature type="region of interest" description="Disordered" evidence="2">
    <location>
        <begin position="137"/>
        <end position="309"/>
    </location>
</feature>
<dbReference type="Proteomes" id="UP001383192">
    <property type="component" value="Unassembled WGS sequence"/>
</dbReference>
<dbReference type="EMBL" id="JAYKXP010000028">
    <property type="protein sequence ID" value="KAK7043634.1"/>
    <property type="molecule type" value="Genomic_DNA"/>
</dbReference>
<dbReference type="AlphaFoldDB" id="A0AAW0CUS4"/>
<feature type="compositionally biased region" description="Basic residues" evidence="2">
    <location>
        <begin position="457"/>
        <end position="466"/>
    </location>
</feature>
<feature type="compositionally biased region" description="Low complexity" evidence="2">
    <location>
        <begin position="1"/>
        <end position="19"/>
    </location>
</feature>
<feature type="compositionally biased region" description="Low complexity" evidence="2">
    <location>
        <begin position="159"/>
        <end position="279"/>
    </location>
</feature>
<gene>
    <name evidence="4" type="ORF">VNI00_008245</name>
</gene>
<feature type="compositionally biased region" description="Basic residues" evidence="2">
    <location>
        <begin position="1013"/>
        <end position="1034"/>
    </location>
</feature>
<feature type="compositionally biased region" description="Acidic residues" evidence="2">
    <location>
        <begin position="676"/>
        <end position="717"/>
    </location>
</feature>
<feature type="region of interest" description="Disordered" evidence="2">
    <location>
        <begin position="980"/>
        <end position="1040"/>
    </location>
</feature>
<dbReference type="SMART" id="SM00526">
    <property type="entry name" value="H15"/>
    <property type="match status" value="1"/>
</dbReference>
<dbReference type="GO" id="GO:0000786">
    <property type="term" value="C:nucleosome"/>
    <property type="evidence" value="ECO:0007669"/>
    <property type="project" value="InterPro"/>
</dbReference>
<keyword evidence="5" id="KW-1185">Reference proteome</keyword>
<dbReference type="InterPro" id="IPR005818">
    <property type="entry name" value="Histone_H1/H5_H15"/>
</dbReference>
<dbReference type="InterPro" id="IPR036390">
    <property type="entry name" value="WH_DNA-bd_sf"/>
</dbReference>